<sequence>MPEEFSDAQLTREKHEFFRNHLSLIPVHSNHAPLSLSATTSSSVALPSDFFITPFLQQQRYPESEPGNPAEHTAAFCFKFPATVAPDSPDSSDSRRSQIQLQKHSVFDDKIDLLYKSPFVTPADPKVAGAAVMADQAGKMEVRPTFLATAGRAVRKFHSAVPLTYIGFIRRWSKYSKLFHSG</sequence>
<protein>
    <submittedName>
        <fullName evidence="3">MEIOC protein</fullName>
    </submittedName>
</protein>
<keyword evidence="2" id="KW-1185">Reference proteome</keyword>
<dbReference type="EMBL" id="UYRT01081438">
    <property type="protein sequence ID" value="VDN24417.1"/>
    <property type="molecule type" value="Genomic_DNA"/>
</dbReference>
<evidence type="ECO:0000313" key="3">
    <source>
        <dbReference type="WBParaSite" id="GPUH_0001460601-mRNA-1"/>
    </source>
</evidence>
<accession>A0A183E0U6</accession>
<name>A0A183E0U6_9BILA</name>
<dbReference type="WBParaSite" id="GPUH_0001460601-mRNA-1">
    <property type="protein sequence ID" value="GPUH_0001460601-mRNA-1"/>
    <property type="gene ID" value="GPUH_0001460601"/>
</dbReference>
<evidence type="ECO:0000313" key="2">
    <source>
        <dbReference type="Proteomes" id="UP000271098"/>
    </source>
</evidence>
<reference evidence="3" key="1">
    <citation type="submission" date="2016-06" db="UniProtKB">
        <authorList>
            <consortium name="WormBaseParasite"/>
        </authorList>
    </citation>
    <scope>IDENTIFICATION</scope>
</reference>
<proteinExistence type="predicted"/>
<reference evidence="1 2" key="2">
    <citation type="submission" date="2018-11" db="EMBL/GenBank/DDBJ databases">
        <authorList>
            <consortium name="Pathogen Informatics"/>
        </authorList>
    </citation>
    <scope>NUCLEOTIDE SEQUENCE [LARGE SCALE GENOMIC DNA]</scope>
</reference>
<dbReference type="Proteomes" id="UP000271098">
    <property type="component" value="Unassembled WGS sequence"/>
</dbReference>
<dbReference type="AlphaFoldDB" id="A0A183E0U6"/>
<gene>
    <name evidence="1" type="ORF">GPUH_LOCUS14587</name>
</gene>
<organism evidence="3">
    <name type="scientific">Gongylonema pulchrum</name>
    <dbReference type="NCBI Taxonomy" id="637853"/>
    <lineage>
        <taxon>Eukaryota</taxon>
        <taxon>Metazoa</taxon>
        <taxon>Ecdysozoa</taxon>
        <taxon>Nematoda</taxon>
        <taxon>Chromadorea</taxon>
        <taxon>Rhabditida</taxon>
        <taxon>Spirurina</taxon>
        <taxon>Spiruromorpha</taxon>
        <taxon>Spiruroidea</taxon>
        <taxon>Gongylonematidae</taxon>
        <taxon>Gongylonema</taxon>
    </lineage>
</organism>
<evidence type="ECO:0000313" key="1">
    <source>
        <dbReference type="EMBL" id="VDN24417.1"/>
    </source>
</evidence>